<name>A0ACB8UTL0_9EURO</name>
<dbReference type="EMBL" id="JALBCA010000087">
    <property type="protein sequence ID" value="KAI2383599.1"/>
    <property type="molecule type" value="Genomic_DNA"/>
</dbReference>
<sequence length="94" mass="10328">MENGMESARSNVAEFIEHVAIPAKRHVMENIHAHCVSSHVKYTVHIPSVQKSAMSLVHHALKSVSGVVRTKESVNCHALFPVTFYLAPKGAQRG</sequence>
<accession>A0ACB8UTL0</accession>
<protein>
    <submittedName>
        <fullName evidence="1">Uncharacterized protein</fullName>
    </submittedName>
</protein>
<organism evidence="1">
    <name type="scientific">Ophidiomyces ophidiicola</name>
    <dbReference type="NCBI Taxonomy" id="1387563"/>
    <lineage>
        <taxon>Eukaryota</taxon>
        <taxon>Fungi</taxon>
        <taxon>Dikarya</taxon>
        <taxon>Ascomycota</taxon>
        <taxon>Pezizomycotina</taxon>
        <taxon>Eurotiomycetes</taxon>
        <taxon>Eurotiomycetidae</taxon>
        <taxon>Onygenales</taxon>
        <taxon>Onygenaceae</taxon>
        <taxon>Ophidiomyces</taxon>
    </lineage>
</organism>
<gene>
    <name evidence="1" type="ORF">LOY88_005164</name>
</gene>
<proteinExistence type="predicted"/>
<reference evidence="1" key="1">
    <citation type="journal article" date="2022" name="bioRxiv">
        <title>Population genetic analysis of Ophidiomyces ophidiicola, the causative agent of snake fungal disease, indicates recent introductions to the USA.</title>
        <authorList>
            <person name="Ladner J.T."/>
            <person name="Palmer J.M."/>
            <person name="Ettinger C.L."/>
            <person name="Stajich J.E."/>
            <person name="Farrell T.M."/>
            <person name="Glorioso B.M."/>
            <person name="Lawson B."/>
            <person name="Price S.J."/>
            <person name="Stengle A.G."/>
            <person name="Grear D.A."/>
            <person name="Lorch J.M."/>
        </authorList>
    </citation>
    <scope>NUCLEOTIDE SEQUENCE</scope>
    <source>
        <strain evidence="1">NWHC 24266-5</strain>
    </source>
</reference>
<comment type="caution">
    <text evidence="1">The sequence shown here is derived from an EMBL/GenBank/DDBJ whole genome shotgun (WGS) entry which is preliminary data.</text>
</comment>
<evidence type="ECO:0000313" key="1">
    <source>
        <dbReference type="EMBL" id="KAI2383599.1"/>
    </source>
</evidence>